<reference evidence="2 3" key="1">
    <citation type="submission" date="2017-06" db="EMBL/GenBank/DDBJ databases">
        <authorList>
            <person name="Kim H.J."/>
            <person name="Triplett B.A."/>
        </authorList>
    </citation>
    <scope>NUCLEOTIDE SEQUENCE [LARGE SCALE GENOMIC DNA]</scope>
    <source>
        <strain evidence="2 3">DSM 18704</strain>
    </source>
</reference>
<evidence type="ECO:0000313" key="2">
    <source>
        <dbReference type="EMBL" id="SNT07690.1"/>
    </source>
</evidence>
<dbReference type="OrthoDB" id="7856226at2"/>
<dbReference type="Proteomes" id="UP000198356">
    <property type="component" value="Unassembled WGS sequence"/>
</dbReference>
<gene>
    <name evidence="2" type="ORF">SAMN05421770_10460</name>
</gene>
<sequence length="108" mass="11698">MLNGFWTVEFGSSAGMFGGGVLLLDNGKLWGGDAGYYYVGTYTEFSDKFIVDLTLFPFIEGYISVFRTQGQVIELNLAGVIDGDSATAQGHPKGMPHMSFGAKLTRRS</sequence>
<keyword evidence="3" id="KW-1185">Reference proteome</keyword>
<dbReference type="InterPro" id="IPR043019">
    <property type="entry name" value="GrlR_sf"/>
</dbReference>
<protein>
    <submittedName>
        <fullName evidence="2">T3SS negative regulator,GrlR</fullName>
    </submittedName>
</protein>
<accession>A0A239JPE3</accession>
<evidence type="ECO:0000256" key="1">
    <source>
        <dbReference type="SAM" id="MobiDB-lite"/>
    </source>
</evidence>
<organism evidence="2 3">
    <name type="scientific">Granulicella rosea</name>
    <dbReference type="NCBI Taxonomy" id="474952"/>
    <lineage>
        <taxon>Bacteria</taxon>
        <taxon>Pseudomonadati</taxon>
        <taxon>Acidobacteriota</taxon>
        <taxon>Terriglobia</taxon>
        <taxon>Terriglobales</taxon>
        <taxon>Acidobacteriaceae</taxon>
        <taxon>Granulicella</taxon>
    </lineage>
</organism>
<proteinExistence type="predicted"/>
<dbReference type="Gene3D" id="2.40.128.380">
    <property type="entry name" value="T3SS negative regulator GrlR"/>
    <property type="match status" value="1"/>
</dbReference>
<evidence type="ECO:0000313" key="3">
    <source>
        <dbReference type="Proteomes" id="UP000198356"/>
    </source>
</evidence>
<feature type="region of interest" description="Disordered" evidence="1">
    <location>
        <begin position="87"/>
        <end position="108"/>
    </location>
</feature>
<dbReference type="AlphaFoldDB" id="A0A239JPE3"/>
<dbReference type="EMBL" id="FZOU01000004">
    <property type="protein sequence ID" value="SNT07690.1"/>
    <property type="molecule type" value="Genomic_DNA"/>
</dbReference>
<name>A0A239JPE3_9BACT</name>
<dbReference type="RefSeq" id="WP_089408734.1">
    <property type="nucleotide sequence ID" value="NZ_FZOU01000004.1"/>
</dbReference>